<evidence type="ECO:0000256" key="4">
    <source>
        <dbReference type="ARBA" id="ARBA00022833"/>
    </source>
</evidence>
<protein>
    <recommendedName>
        <fullName evidence="6">MPN domain-containing protein</fullName>
    </recommendedName>
</protein>
<keyword evidence="5" id="KW-0482">Metalloprotease</keyword>
<dbReference type="PANTHER" id="PTHR30471:SF3">
    <property type="entry name" value="UPF0758 PROTEIN YEES-RELATED"/>
    <property type="match status" value="1"/>
</dbReference>
<name>A0A382A4M6_9ZZZZ</name>
<accession>A0A382A4M6</accession>
<evidence type="ECO:0000256" key="1">
    <source>
        <dbReference type="ARBA" id="ARBA00022670"/>
    </source>
</evidence>
<evidence type="ECO:0000256" key="3">
    <source>
        <dbReference type="ARBA" id="ARBA00022801"/>
    </source>
</evidence>
<dbReference type="GO" id="GO:0006508">
    <property type="term" value="P:proteolysis"/>
    <property type="evidence" value="ECO:0007669"/>
    <property type="project" value="UniProtKB-KW"/>
</dbReference>
<dbReference type="NCBIfam" id="TIGR00608">
    <property type="entry name" value="radc"/>
    <property type="match status" value="1"/>
</dbReference>
<organism evidence="7">
    <name type="scientific">marine metagenome</name>
    <dbReference type="NCBI Taxonomy" id="408172"/>
    <lineage>
        <taxon>unclassified sequences</taxon>
        <taxon>metagenomes</taxon>
        <taxon>ecological metagenomes</taxon>
    </lineage>
</organism>
<dbReference type="AlphaFoldDB" id="A0A382A4M6"/>
<proteinExistence type="predicted"/>
<dbReference type="InterPro" id="IPR001405">
    <property type="entry name" value="UPF0758"/>
</dbReference>
<dbReference type="Gene3D" id="3.40.140.10">
    <property type="entry name" value="Cytidine Deaminase, domain 2"/>
    <property type="match status" value="1"/>
</dbReference>
<keyword evidence="3" id="KW-0378">Hydrolase</keyword>
<evidence type="ECO:0000256" key="2">
    <source>
        <dbReference type="ARBA" id="ARBA00022723"/>
    </source>
</evidence>
<dbReference type="PANTHER" id="PTHR30471">
    <property type="entry name" value="DNA REPAIR PROTEIN RADC"/>
    <property type="match status" value="1"/>
</dbReference>
<dbReference type="PROSITE" id="PS01302">
    <property type="entry name" value="UPF0758"/>
    <property type="match status" value="1"/>
</dbReference>
<feature type="non-terminal residue" evidence="7">
    <location>
        <position position="1"/>
    </location>
</feature>
<feature type="domain" description="MPN" evidence="6">
    <location>
        <begin position="102"/>
        <end position="224"/>
    </location>
</feature>
<dbReference type="EMBL" id="UINC01023899">
    <property type="protein sequence ID" value="SVA96488.1"/>
    <property type="molecule type" value="Genomic_DNA"/>
</dbReference>
<keyword evidence="4" id="KW-0862">Zinc</keyword>
<keyword evidence="2" id="KW-0479">Metal-binding</keyword>
<keyword evidence="1" id="KW-0645">Protease</keyword>
<evidence type="ECO:0000259" key="6">
    <source>
        <dbReference type="PROSITE" id="PS50249"/>
    </source>
</evidence>
<dbReference type="InterPro" id="IPR020891">
    <property type="entry name" value="UPF0758_CS"/>
</dbReference>
<gene>
    <name evidence="7" type="ORF">METZ01_LOCUS149342</name>
</gene>
<dbReference type="GO" id="GO:0008237">
    <property type="term" value="F:metallopeptidase activity"/>
    <property type="evidence" value="ECO:0007669"/>
    <property type="project" value="UniProtKB-KW"/>
</dbReference>
<dbReference type="InterPro" id="IPR037518">
    <property type="entry name" value="MPN"/>
</dbReference>
<dbReference type="Pfam" id="PF04002">
    <property type="entry name" value="RadC"/>
    <property type="match status" value="1"/>
</dbReference>
<sequence>VAESASTRSMSGQKSDGGLKVSQPIRYSELDLLALILGISNEPESLDLLHARLCREPDLQWLRGDDADSDAYCLPSIWWLRLQACFELVDRVIWENLRRSDVMHAPSDVRQFLLGRLGHCKTEQFAVLYLDSANRILEFQILFSGTVNSVKVYPRVVVQQALAINASALIISHNHPSGSWQLSAADIDLTQDLRELVEKLDIRILDHMVVAQGVVISMVEQGLL</sequence>
<dbReference type="CDD" id="cd08071">
    <property type="entry name" value="MPN_DUF2466"/>
    <property type="match status" value="1"/>
</dbReference>
<evidence type="ECO:0000313" key="7">
    <source>
        <dbReference type="EMBL" id="SVA96488.1"/>
    </source>
</evidence>
<reference evidence="7" key="1">
    <citation type="submission" date="2018-05" db="EMBL/GenBank/DDBJ databases">
        <authorList>
            <person name="Lanie J.A."/>
            <person name="Ng W.-L."/>
            <person name="Kazmierczak K.M."/>
            <person name="Andrzejewski T.M."/>
            <person name="Davidsen T.M."/>
            <person name="Wayne K.J."/>
            <person name="Tettelin H."/>
            <person name="Glass J.I."/>
            <person name="Rusch D."/>
            <person name="Podicherti R."/>
            <person name="Tsui H.-C.T."/>
            <person name="Winkler M.E."/>
        </authorList>
    </citation>
    <scope>NUCLEOTIDE SEQUENCE</scope>
</reference>
<evidence type="ECO:0000256" key="5">
    <source>
        <dbReference type="ARBA" id="ARBA00023049"/>
    </source>
</evidence>
<dbReference type="PROSITE" id="PS50249">
    <property type="entry name" value="MPN"/>
    <property type="match status" value="1"/>
</dbReference>
<dbReference type="InterPro" id="IPR025657">
    <property type="entry name" value="RadC_JAB"/>
</dbReference>
<dbReference type="GO" id="GO:0046872">
    <property type="term" value="F:metal ion binding"/>
    <property type="evidence" value="ECO:0007669"/>
    <property type="project" value="UniProtKB-KW"/>
</dbReference>